<accession>A0ABW5WAH4</accession>
<protein>
    <recommendedName>
        <fullName evidence="2">Urease accessory protein UreD</fullName>
    </recommendedName>
</protein>
<proteinExistence type="inferred from homology"/>
<evidence type="ECO:0000313" key="3">
    <source>
        <dbReference type="EMBL" id="MFD2800226.1"/>
    </source>
</evidence>
<gene>
    <name evidence="2" type="primary">ureD</name>
    <name evidence="3" type="ORF">ACFS2C_12560</name>
</gene>
<comment type="caution">
    <text evidence="3">The sequence shown here is derived from an EMBL/GenBank/DDBJ whole genome shotgun (WGS) entry which is preliminary data.</text>
</comment>
<comment type="similarity">
    <text evidence="2">Belongs to the UreD family.</text>
</comment>
<evidence type="ECO:0000256" key="1">
    <source>
        <dbReference type="ARBA" id="ARBA00023186"/>
    </source>
</evidence>
<dbReference type="RefSeq" id="WP_377388552.1">
    <property type="nucleotide sequence ID" value="NZ_JBHSAN010000012.1"/>
</dbReference>
<keyword evidence="1 2" id="KW-0143">Chaperone</keyword>
<keyword evidence="2" id="KW-0996">Nickel insertion</keyword>
<keyword evidence="4" id="KW-1185">Reference proteome</keyword>
<comment type="subunit">
    <text evidence="2">UreD, UreF and UreG form a complex that acts as a GTP-hydrolysis-dependent molecular chaperone, activating the urease apoprotein by helping to assemble the nickel containing metallocenter of UreC. The UreE protein probably delivers the nickel.</text>
</comment>
<organism evidence="3 4">
    <name type="scientific">Prauserella oleivorans</name>
    <dbReference type="NCBI Taxonomy" id="1478153"/>
    <lineage>
        <taxon>Bacteria</taxon>
        <taxon>Bacillati</taxon>
        <taxon>Actinomycetota</taxon>
        <taxon>Actinomycetes</taxon>
        <taxon>Pseudonocardiales</taxon>
        <taxon>Pseudonocardiaceae</taxon>
        <taxon>Prauserella</taxon>
    </lineage>
</organism>
<dbReference type="Proteomes" id="UP001597478">
    <property type="component" value="Unassembled WGS sequence"/>
</dbReference>
<dbReference type="Pfam" id="PF01774">
    <property type="entry name" value="UreD"/>
    <property type="match status" value="1"/>
</dbReference>
<name>A0ABW5WAH4_9PSEU</name>
<dbReference type="InterPro" id="IPR002669">
    <property type="entry name" value="UreD"/>
</dbReference>
<evidence type="ECO:0000313" key="4">
    <source>
        <dbReference type="Proteomes" id="UP001597478"/>
    </source>
</evidence>
<keyword evidence="2" id="KW-0963">Cytoplasm</keyword>
<comment type="function">
    <text evidence="2">Required for maturation of urease via the functional incorporation of the urease nickel metallocenter.</text>
</comment>
<comment type="subcellular location">
    <subcellularLocation>
        <location evidence="2">Cytoplasm</location>
    </subcellularLocation>
</comment>
<reference evidence="4" key="1">
    <citation type="journal article" date="2019" name="Int. J. Syst. Evol. Microbiol.">
        <title>The Global Catalogue of Microorganisms (GCM) 10K type strain sequencing project: providing services to taxonomists for standard genome sequencing and annotation.</title>
        <authorList>
            <consortium name="The Broad Institute Genomics Platform"/>
            <consortium name="The Broad Institute Genome Sequencing Center for Infectious Disease"/>
            <person name="Wu L."/>
            <person name="Ma J."/>
        </authorList>
    </citation>
    <scope>NUCLEOTIDE SEQUENCE [LARGE SCALE GENOMIC DNA]</scope>
    <source>
        <strain evidence="4">IBRC-M 10906</strain>
    </source>
</reference>
<dbReference type="HAMAP" id="MF_01384">
    <property type="entry name" value="UreD"/>
    <property type="match status" value="1"/>
</dbReference>
<sequence>MKAHARLTAELDPATGRTVLRELRSMAPLTLFPKRGGTAAFVHLVNSATAPLGGDELTITVRVGPGARLCVSGVAATLALPGQHGEPSAAAVHVEIAEGGLLEYLPEPTVVTSRARHHASLTAVLEPGARLRTREMLVLGRDGERPGRLTTATHVTRAGVPLLRQELTVGDPVLDPSPAYLAGRRVLGTEVLVGAEDGAVQPASGQWWSLTPLAAGGALATALAADAVTAASDLDEARRHYPAWC</sequence>
<dbReference type="EMBL" id="JBHUOF010000014">
    <property type="protein sequence ID" value="MFD2800226.1"/>
    <property type="molecule type" value="Genomic_DNA"/>
</dbReference>
<evidence type="ECO:0000256" key="2">
    <source>
        <dbReference type="HAMAP-Rule" id="MF_01384"/>
    </source>
</evidence>